<reference evidence="2 3" key="1">
    <citation type="submission" date="2017-11" db="EMBL/GenBank/DDBJ databases">
        <title>Genomic Encyclopedia of Archaeal and Bacterial Type Strains, Phase II (KMG-II): From Individual Species to Whole Genera.</title>
        <authorList>
            <person name="Goeker M."/>
        </authorList>
    </citation>
    <scope>NUCLEOTIDE SEQUENCE [LARGE SCALE GENOMIC DNA]</scope>
    <source>
        <strain evidence="2 3">DSM 25478</strain>
    </source>
</reference>
<protein>
    <submittedName>
        <fullName evidence="2">Acetyltransferase (GNAT) family protein</fullName>
    </submittedName>
</protein>
<dbReference type="Proteomes" id="UP000231693">
    <property type="component" value="Unassembled WGS sequence"/>
</dbReference>
<dbReference type="PROSITE" id="PS51186">
    <property type="entry name" value="GNAT"/>
    <property type="match status" value="1"/>
</dbReference>
<gene>
    <name evidence="2" type="ORF">CLV28_0106</name>
</gene>
<dbReference type="Pfam" id="PF13508">
    <property type="entry name" value="Acetyltransf_7"/>
    <property type="match status" value="1"/>
</dbReference>
<dbReference type="PANTHER" id="PTHR43233:SF1">
    <property type="entry name" value="FAMILY N-ACETYLTRANSFERASE, PUTATIVE (AFU_ORTHOLOGUE AFUA_6G03350)-RELATED"/>
    <property type="match status" value="1"/>
</dbReference>
<proteinExistence type="predicted"/>
<dbReference type="Gene3D" id="3.40.630.30">
    <property type="match status" value="1"/>
</dbReference>
<dbReference type="SUPFAM" id="SSF55729">
    <property type="entry name" value="Acyl-CoA N-acyltransferases (Nat)"/>
    <property type="match status" value="1"/>
</dbReference>
<comment type="caution">
    <text evidence="2">The sequence shown here is derived from an EMBL/GenBank/DDBJ whole genome shotgun (WGS) entry which is preliminary data.</text>
</comment>
<dbReference type="AlphaFoldDB" id="A0A2M9CYH8"/>
<sequence>MPDGYTLSDDPARLDLDVVWSLLREAYWGRWRERADVEAAVAGSWRVVGAYAGTEQVGFARAVSDGVDFAYLADVIVAPAHRGRGLGTRIVETMVDGGPGADFRWTLFTRDAHEVYRRFGFTEPGPMAMERPSRRVAVR</sequence>
<dbReference type="InterPro" id="IPR053144">
    <property type="entry name" value="Acetyltransferase_Butenolide"/>
</dbReference>
<dbReference type="PANTHER" id="PTHR43233">
    <property type="entry name" value="FAMILY N-ACETYLTRANSFERASE, PUTATIVE (AFU_ORTHOLOGUE AFUA_6G03350)-RELATED"/>
    <property type="match status" value="1"/>
</dbReference>
<dbReference type="InterPro" id="IPR016181">
    <property type="entry name" value="Acyl_CoA_acyltransferase"/>
</dbReference>
<evidence type="ECO:0000313" key="2">
    <source>
        <dbReference type="EMBL" id="PJJ76895.1"/>
    </source>
</evidence>
<dbReference type="OrthoDB" id="3216107at2"/>
<evidence type="ECO:0000259" key="1">
    <source>
        <dbReference type="PROSITE" id="PS51186"/>
    </source>
</evidence>
<accession>A0A2M9CYH8</accession>
<dbReference type="CDD" id="cd04301">
    <property type="entry name" value="NAT_SF"/>
    <property type="match status" value="1"/>
</dbReference>
<organism evidence="2 3">
    <name type="scientific">Sediminihabitans luteus</name>
    <dbReference type="NCBI Taxonomy" id="1138585"/>
    <lineage>
        <taxon>Bacteria</taxon>
        <taxon>Bacillati</taxon>
        <taxon>Actinomycetota</taxon>
        <taxon>Actinomycetes</taxon>
        <taxon>Micrococcales</taxon>
        <taxon>Cellulomonadaceae</taxon>
        <taxon>Sediminihabitans</taxon>
    </lineage>
</organism>
<dbReference type="InterPro" id="IPR000182">
    <property type="entry name" value="GNAT_dom"/>
</dbReference>
<dbReference type="GO" id="GO:0016747">
    <property type="term" value="F:acyltransferase activity, transferring groups other than amino-acyl groups"/>
    <property type="evidence" value="ECO:0007669"/>
    <property type="project" value="InterPro"/>
</dbReference>
<keyword evidence="3" id="KW-1185">Reference proteome</keyword>
<dbReference type="RefSeq" id="WP_100421374.1">
    <property type="nucleotide sequence ID" value="NZ_BOOX01000009.1"/>
</dbReference>
<dbReference type="EMBL" id="PGFE01000001">
    <property type="protein sequence ID" value="PJJ76895.1"/>
    <property type="molecule type" value="Genomic_DNA"/>
</dbReference>
<evidence type="ECO:0000313" key="3">
    <source>
        <dbReference type="Proteomes" id="UP000231693"/>
    </source>
</evidence>
<name>A0A2M9CYH8_9CELL</name>
<feature type="domain" description="N-acetyltransferase" evidence="1">
    <location>
        <begin position="5"/>
        <end position="139"/>
    </location>
</feature>
<keyword evidence="2" id="KW-0808">Transferase</keyword>